<organism evidence="2 3">
    <name type="scientific">Lactuca saligna</name>
    <name type="common">Willowleaf lettuce</name>
    <dbReference type="NCBI Taxonomy" id="75948"/>
    <lineage>
        <taxon>Eukaryota</taxon>
        <taxon>Viridiplantae</taxon>
        <taxon>Streptophyta</taxon>
        <taxon>Embryophyta</taxon>
        <taxon>Tracheophyta</taxon>
        <taxon>Spermatophyta</taxon>
        <taxon>Magnoliopsida</taxon>
        <taxon>eudicotyledons</taxon>
        <taxon>Gunneridae</taxon>
        <taxon>Pentapetalae</taxon>
        <taxon>asterids</taxon>
        <taxon>campanulids</taxon>
        <taxon>Asterales</taxon>
        <taxon>Asteraceae</taxon>
        <taxon>Cichorioideae</taxon>
        <taxon>Cichorieae</taxon>
        <taxon>Lactucinae</taxon>
        <taxon>Lactuca</taxon>
    </lineage>
</organism>
<evidence type="ECO:0008006" key="4">
    <source>
        <dbReference type="Google" id="ProtNLM"/>
    </source>
</evidence>
<gene>
    <name evidence="2" type="ORF">LSALG_LOCUS33781</name>
</gene>
<proteinExistence type="predicted"/>
<evidence type="ECO:0000256" key="1">
    <source>
        <dbReference type="SAM" id="Phobius"/>
    </source>
</evidence>
<keyword evidence="1" id="KW-0812">Transmembrane</keyword>
<protein>
    <recommendedName>
        <fullName evidence="4">Transmembrane protein</fullName>
    </recommendedName>
</protein>
<dbReference type="Proteomes" id="UP001177003">
    <property type="component" value="Chromosome 7"/>
</dbReference>
<feature type="transmembrane region" description="Helical" evidence="1">
    <location>
        <begin position="67"/>
        <end position="90"/>
    </location>
</feature>
<name>A0AA36EIN8_LACSI</name>
<dbReference type="AlphaFoldDB" id="A0AA36EIN8"/>
<keyword evidence="1" id="KW-1133">Transmembrane helix</keyword>
<dbReference type="EMBL" id="OX465083">
    <property type="protein sequence ID" value="CAI9294820.1"/>
    <property type="molecule type" value="Genomic_DNA"/>
</dbReference>
<keyword evidence="3" id="KW-1185">Reference proteome</keyword>
<accession>A0AA36EIN8</accession>
<reference evidence="2" key="1">
    <citation type="submission" date="2023-04" db="EMBL/GenBank/DDBJ databases">
        <authorList>
            <person name="Vijverberg K."/>
            <person name="Xiong W."/>
            <person name="Schranz E."/>
        </authorList>
    </citation>
    <scope>NUCLEOTIDE SEQUENCE</scope>
</reference>
<feature type="transmembrane region" description="Helical" evidence="1">
    <location>
        <begin position="102"/>
        <end position="120"/>
    </location>
</feature>
<sequence>MKLISSFLGLTELAGDGDKWRERFTGGGDDGGGRRFVSALSLSSYLSDHGGASSHPPIRRPPIINTILELSSLVGIRVFASSTVCVILNGSLRDPSEDGKCVLILTSFSFAMLLLFVWILKLLKHISRAHVVSRRLLLAERKKMIPFGMLIKDICRKGLCWLNEIEKGFMSGFKNPWKRKLILFQSGFKSRFNSSSSNI</sequence>
<keyword evidence="1" id="KW-0472">Membrane</keyword>
<evidence type="ECO:0000313" key="2">
    <source>
        <dbReference type="EMBL" id="CAI9294820.1"/>
    </source>
</evidence>
<evidence type="ECO:0000313" key="3">
    <source>
        <dbReference type="Proteomes" id="UP001177003"/>
    </source>
</evidence>